<name>A0A1H8VU39_9EURY</name>
<sequence>MQQSGNTNNRLLALLGDDAVRGILAATDEKPMSAQMLDQHCDASLTTIYRRLEDLLEHQLLQVETAVRSDGNHYHLYEANLDHLNVTLENGDFDVELARRDDVPDRFRGIWDAMQGREK</sequence>
<dbReference type="InterPro" id="IPR036388">
    <property type="entry name" value="WH-like_DNA-bd_sf"/>
</dbReference>
<keyword evidence="2" id="KW-1185">Reference proteome</keyword>
<dbReference type="EMBL" id="FODV01000019">
    <property type="protein sequence ID" value="SEP18803.1"/>
    <property type="molecule type" value="Genomic_DNA"/>
</dbReference>
<protein>
    <recommendedName>
        <fullName evidence="3">Helix-turn-helix domain-containing protein</fullName>
    </recommendedName>
</protein>
<organism evidence="1 2">
    <name type="scientific">Halogranum amylolyticum</name>
    <dbReference type="NCBI Taxonomy" id="660520"/>
    <lineage>
        <taxon>Archaea</taxon>
        <taxon>Methanobacteriati</taxon>
        <taxon>Methanobacteriota</taxon>
        <taxon>Stenosarchaea group</taxon>
        <taxon>Halobacteria</taxon>
        <taxon>Halobacteriales</taxon>
        <taxon>Haloferacaceae</taxon>
    </lineage>
</organism>
<evidence type="ECO:0000313" key="1">
    <source>
        <dbReference type="EMBL" id="SEP18803.1"/>
    </source>
</evidence>
<gene>
    <name evidence="1" type="ORF">SAMN04487948_11971</name>
</gene>
<evidence type="ECO:0000313" key="2">
    <source>
        <dbReference type="Proteomes" id="UP000199126"/>
    </source>
</evidence>
<dbReference type="Gene3D" id="1.10.10.10">
    <property type="entry name" value="Winged helix-like DNA-binding domain superfamily/Winged helix DNA-binding domain"/>
    <property type="match status" value="1"/>
</dbReference>
<dbReference type="InterPro" id="IPR036390">
    <property type="entry name" value="WH_DNA-bd_sf"/>
</dbReference>
<dbReference type="SUPFAM" id="SSF46785">
    <property type="entry name" value="Winged helix' DNA-binding domain"/>
    <property type="match status" value="1"/>
</dbReference>
<evidence type="ECO:0008006" key="3">
    <source>
        <dbReference type="Google" id="ProtNLM"/>
    </source>
</evidence>
<proteinExistence type="predicted"/>
<dbReference type="RefSeq" id="WP_170864897.1">
    <property type="nucleotide sequence ID" value="NZ_FODV01000019.1"/>
</dbReference>
<dbReference type="Proteomes" id="UP000199126">
    <property type="component" value="Unassembled WGS sequence"/>
</dbReference>
<accession>A0A1H8VU39</accession>
<reference evidence="2" key="1">
    <citation type="submission" date="2016-10" db="EMBL/GenBank/DDBJ databases">
        <authorList>
            <person name="Varghese N."/>
            <person name="Submissions S."/>
        </authorList>
    </citation>
    <scope>NUCLEOTIDE SEQUENCE [LARGE SCALE GENOMIC DNA]</scope>
    <source>
        <strain evidence="2">CGMCC 1.10121</strain>
    </source>
</reference>
<dbReference type="AlphaFoldDB" id="A0A1H8VU39"/>